<dbReference type="OrthoDB" id="9806837at2"/>
<feature type="site" description="Positions MEP for the nucleophilic attack" evidence="3">
    <location>
        <position position="221"/>
    </location>
</feature>
<comment type="pathway">
    <text evidence="3">Isoprenoid biosynthesis; isopentenyl diphosphate biosynthesis via DXP pathway; isopentenyl diphosphate from 1-deoxy-D-xylulose 5-phosphate: step 2/6.</text>
</comment>
<dbReference type="NCBIfam" id="NF001186">
    <property type="entry name" value="PRK00155.2-3"/>
    <property type="match status" value="1"/>
</dbReference>
<dbReference type="NCBIfam" id="TIGR00453">
    <property type="entry name" value="ispD"/>
    <property type="match status" value="1"/>
</dbReference>
<dbReference type="Proteomes" id="UP000434850">
    <property type="component" value="Unassembled WGS sequence"/>
</dbReference>
<comment type="function">
    <text evidence="3">Catalyzes the formation of 4-diphosphocytidyl-2-C-methyl-D-erythritol from CTP and 2-C-methyl-D-erythritol 4-phosphate (MEP).</text>
</comment>
<dbReference type="PANTHER" id="PTHR32125">
    <property type="entry name" value="2-C-METHYL-D-ERYTHRITOL 4-PHOSPHATE CYTIDYLYLTRANSFERASE, CHLOROPLASTIC"/>
    <property type="match status" value="1"/>
</dbReference>
<dbReference type="UniPathway" id="UPA00056">
    <property type="reaction ID" value="UER00093"/>
</dbReference>
<dbReference type="FunFam" id="3.90.550.10:FF:000003">
    <property type="entry name" value="2-C-methyl-D-erythritol 4-phosphate cytidylyltransferase"/>
    <property type="match status" value="1"/>
</dbReference>
<dbReference type="InterPro" id="IPR029044">
    <property type="entry name" value="Nucleotide-diphossugar_trans"/>
</dbReference>
<dbReference type="InterPro" id="IPR001228">
    <property type="entry name" value="IspD"/>
</dbReference>
<proteinExistence type="inferred from homology"/>
<comment type="catalytic activity">
    <reaction evidence="3">
        <text>2-C-methyl-D-erythritol 4-phosphate + CTP + H(+) = 4-CDP-2-C-methyl-D-erythritol + diphosphate</text>
        <dbReference type="Rhea" id="RHEA:13429"/>
        <dbReference type="ChEBI" id="CHEBI:15378"/>
        <dbReference type="ChEBI" id="CHEBI:33019"/>
        <dbReference type="ChEBI" id="CHEBI:37563"/>
        <dbReference type="ChEBI" id="CHEBI:57823"/>
        <dbReference type="ChEBI" id="CHEBI:58262"/>
        <dbReference type="EC" id="2.7.7.60"/>
    </reaction>
</comment>
<keyword evidence="3" id="KW-0414">Isoprene biosynthesis</keyword>
<dbReference type="GO" id="GO:0019288">
    <property type="term" value="P:isopentenyl diphosphate biosynthetic process, methylerythritol 4-phosphate pathway"/>
    <property type="evidence" value="ECO:0007669"/>
    <property type="project" value="UniProtKB-UniRule"/>
</dbReference>
<keyword evidence="2 3" id="KW-0548">Nucleotidyltransferase</keyword>
<dbReference type="InterPro" id="IPR034683">
    <property type="entry name" value="IspD/TarI"/>
</dbReference>
<keyword evidence="1 3" id="KW-0808">Transferase</keyword>
<feature type="site" description="Positions MEP for the nucleophilic attack" evidence="3">
    <location>
        <position position="167"/>
    </location>
</feature>
<comment type="caution">
    <text evidence="4">The sequence shown here is derived from an EMBL/GenBank/DDBJ whole genome shotgun (WGS) entry which is preliminary data.</text>
</comment>
<dbReference type="InterPro" id="IPR050088">
    <property type="entry name" value="IspD/TarI_cytidylyltransf_bact"/>
</dbReference>
<dbReference type="EC" id="2.7.7.60" evidence="3"/>
<dbReference type="Pfam" id="PF01128">
    <property type="entry name" value="IspD"/>
    <property type="match status" value="1"/>
</dbReference>
<comment type="similarity">
    <text evidence="3">Belongs to the IspD/TarI cytidylyltransferase family. IspD subfamily.</text>
</comment>
<dbReference type="CDD" id="cd02516">
    <property type="entry name" value="CDP-ME_synthetase"/>
    <property type="match status" value="1"/>
</dbReference>
<reference evidence="4 5" key="1">
    <citation type="submission" date="2019-12" db="EMBL/GenBank/DDBJ databases">
        <title>Mucilaginibacter sp. HME9299 genome sequencing and assembly.</title>
        <authorList>
            <person name="Kang H."/>
            <person name="Kim H."/>
            <person name="Joh K."/>
        </authorList>
    </citation>
    <scope>NUCLEOTIDE SEQUENCE [LARGE SCALE GENOMIC DNA]</scope>
    <source>
        <strain evidence="4 5">HME9299</strain>
    </source>
</reference>
<evidence type="ECO:0000256" key="1">
    <source>
        <dbReference type="ARBA" id="ARBA00022679"/>
    </source>
</evidence>
<organism evidence="4 5">
    <name type="scientific">Mucilaginibacter aquatilis</name>
    <dbReference type="NCBI Taxonomy" id="1517760"/>
    <lineage>
        <taxon>Bacteria</taxon>
        <taxon>Pseudomonadati</taxon>
        <taxon>Bacteroidota</taxon>
        <taxon>Sphingobacteriia</taxon>
        <taxon>Sphingobacteriales</taxon>
        <taxon>Sphingobacteriaceae</taxon>
        <taxon>Mucilaginibacter</taxon>
    </lineage>
</organism>
<protein>
    <recommendedName>
        <fullName evidence="3">2-C-methyl-D-erythritol 4-phosphate cytidylyltransferase</fullName>
        <ecNumber evidence="3">2.7.7.60</ecNumber>
    </recommendedName>
    <alternativeName>
        <fullName evidence="3">4-diphosphocytidyl-2C-methyl-D-erythritol synthase</fullName>
    </alternativeName>
    <alternativeName>
        <fullName evidence="3">MEP cytidylyltransferase</fullName>
        <shortName evidence="3">MCT</shortName>
    </alternativeName>
</protein>
<dbReference type="PANTHER" id="PTHR32125:SF4">
    <property type="entry name" value="2-C-METHYL-D-ERYTHRITOL 4-PHOSPHATE CYTIDYLYLTRANSFERASE, CHLOROPLASTIC"/>
    <property type="match status" value="1"/>
</dbReference>
<dbReference type="EMBL" id="WQLA01000001">
    <property type="protein sequence ID" value="MVN89579.1"/>
    <property type="molecule type" value="Genomic_DNA"/>
</dbReference>
<name>A0A6I4I7Y8_9SPHI</name>
<evidence type="ECO:0000256" key="2">
    <source>
        <dbReference type="ARBA" id="ARBA00022695"/>
    </source>
</evidence>
<evidence type="ECO:0000313" key="5">
    <source>
        <dbReference type="Proteomes" id="UP000434850"/>
    </source>
</evidence>
<dbReference type="SUPFAM" id="SSF53448">
    <property type="entry name" value="Nucleotide-diphospho-sugar transferases"/>
    <property type="match status" value="1"/>
</dbReference>
<sequence length="237" mass="26055">MLHAAPHTTHNLHHTVQKSYAIIVAGGSGTRMQSAVPKQFLPVNGLPVLMHTLLAFRKSQYTPNLIVVLPDSHHDYWAQLCSQHAFTIPHELVSGGPTRFHSVKNGLKLVPDDALVAVHDAVRPLTAPSIIDAAYKQAGIQGAVVVAVKSRDSVRQVKGPFTQSLVRDEIYLVQTPQTFKASLLKASYEHPYHENFTDDASVAEHAGHTVHIVEGSYQNFKITFPEDIAIAELLLKQ</sequence>
<dbReference type="GO" id="GO:0050518">
    <property type="term" value="F:2-C-methyl-D-erythritol 4-phosphate cytidylyltransferase activity"/>
    <property type="evidence" value="ECO:0007669"/>
    <property type="project" value="UniProtKB-UniRule"/>
</dbReference>
<dbReference type="RefSeq" id="WP_157539380.1">
    <property type="nucleotide sequence ID" value="NZ_WQLA01000001.1"/>
</dbReference>
<dbReference type="Gene3D" id="3.90.550.10">
    <property type="entry name" value="Spore Coat Polysaccharide Biosynthesis Protein SpsA, Chain A"/>
    <property type="match status" value="1"/>
</dbReference>
<feature type="site" description="Transition state stabilizer" evidence="3">
    <location>
        <position position="31"/>
    </location>
</feature>
<evidence type="ECO:0000256" key="3">
    <source>
        <dbReference type="HAMAP-Rule" id="MF_00108"/>
    </source>
</evidence>
<dbReference type="HAMAP" id="MF_00108">
    <property type="entry name" value="IspD"/>
    <property type="match status" value="1"/>
</dbReference>
<feature type="site" description="Transition state stabilizer" evidence="3">
    <location>
        <position position="38"/>
    </location>
</feature>
<evidence type="ECO:0000313" key="4">
    <source>
        <dbReference type="EMBL" id="MVN89579.1"/>
    </source>
</evidence>
<accession>A0A6I4I7Y8</accession>
<gene>
    <name evidence="3" type="primary">ispD</name>
    <name evidence="4" type="ORF">GO816_00400</name>
</gene>
<dbReference type="AlphaFoldDB" id="A0A6I4I7Y8"/>
<keyword evidence="5" id="KW-1185">Reference proteome</keyword>